<evidence type="ECO:0000313" key="2">
    <source>
        <dbReference type="Proteomes" id="UP000185794"/>
    </source>
</evidence>
<sequence length="324" mass="37361">MYLNTQVQYNKLNKDEKKILLLQKLAHLTDFTFDRIETFSAFGQSTETGVFKYKDGNEFVVVPGDTVILGWDASLNNMDGPTKQEFEEMLEPEGLDLNNYLTDSCTPVRKVTISPMLVERNVHAEPSWKEVSLTDPRITENSMLQKFLSDYMEKINPGVHELNARLKLQYIDGDLFAQIYESISYDELLQNIQSNSFDLPSEDEWEYLCGGGSRTLWRWGNNFDYQMKIPFITSEEPTTWDIEWPNQFGLQIAFDPYLQEIINDKDILLKGGDGGCNLCGGANVVLGFLPVATYYKGYNKHTDELEYMDDIGDNYTSYRRIIRL</sequence>
<dbReference type="EMBL" id="LRKC01000110">
    <property type="protein sequence ID" value="OKV13862.1"/>
    <property type="molecule type" value="Genomic_DNA"/>
</dbReference>
<dbReference type="Gene3D" id="3.90.1580.10">
    <property type="entry name" value="paralog of FGE (formylglycine-generating enzyme)"/>
    <property type="match status" value="1"/>
</dbReference>
<name>A0A1Q6B974_ECOLX</name>
<gene>
    <name evidence="1" type="ORF">AWP47_07245</name>
</gene>
<dbReference type="RefSeq" id="WP_000281214.1">
    <property type="nucleotide sequence ID" value="NZ_CAIZFD010000020.1"/>
</dbReference>
<comment type="caution">
    <text evidence="1">The sequence shown here is derived from an EMBL/GenBank/DDBJ whole genome shotgun (WGS) entry which is preliminary data.</text>
</comment>
<evidence type="ECO:0008006" key="3">
    <source>
        <dbReference type="Google" id="ProtNLM"/>
    </source>
</evidence>
<dbReference type="SUPFAM" id="SSF56436">
    <property type="entry name" value="C-type lectin-like"/>
    <property type="match status" value="1"/>
</dbReference>
<proteinExistence type="predicted"/>
<reference evidence="1 2" key="1">
    <citation type="journal article" date="2017" name="Front. Cell. Infect. Microbiol.">
        <title>Chaperone-usher pili loci of human colonization factor-negative enterotoxigenic Escherichia coli.</title>
        <authorList>
            <person name="Del Canto F."/>
            <person name="Vidal R."/>
            <person name="Stine O.C."/>
            <person name="Pop M."/>
        </authorList>
    </citation>
    <scope>NUCLEOTIDE SEQUENCE [LARGE SCALE GENOMIC DNA]</scope>
    <source>
        <strain evidence="1 2">700324</strain>
    </source>
</reference>
<accession>A0A1Q6B974</accession>
<organism evidence="1 2">
    <name type="scientific">Escherichia coli</name>
    <dbReference type="NCBI Taxonomy" id="562"/>
    <lineage>
        <taxon>Bacteria</taxon>
        <taxon>Pseudomonadati</taxon>
        <taxon>Pseudomonadota</taxon>
        <taxon>Gammaproteobacteria</taxon>
        <taxon>Enterobacterales</taxon>
        <taxon>Enterobacteriaceae</taxon>
        <taxon>Escherichia</taxon>
    </lineage>
</organism>
<dbReference type="InterPro" id="IPR016187">
    <property type="entry name" value="CTDL_fold"/>
</dbReference>
<protein>
    <recommendedName>
        <fullName evidence="3">Formylglycine-generating enzyme family protein</fullName>
    </recommendedName>
</protein>
<dbReference type="InterPro" id="IPR042095">
    <property type="entry name" value="SUMF_sf"/>
</dbReference>
<dbReference type="AlphaFoldDB" id="A0A1Q6B974"/>
<dbReference type="Proteomes" id="UP000185794">
    <property type="component" value="Unassembled WGS sequence"/>
</dbReference>
<evidence type="ECO:0000313" key="1">
    <source>
        <dbReference type="EMBL" id="OKV13862.1"/>
    </source>
</evidence>